<dbReference type="GO" id="GO:0006352">
    <property type="term" value="P:DNA-templated transcription initiation"/>
    <property type="evidence" value="ECO:0007669"/>
    <property type="project" value="InterPro"/>
</dbReference>
<keyword evidence="8" id="KW-1185">Reference proteome</keyword>
<feature type="domain" description="RNA polymerase sigma-70 region 2" evidence="5">
    <location>
        <begin position="38"/>
        <end position="103"/>
    </location>
</feature>
<dbReference type="Pfam" id="PF08281">
    <property type="entry name" value="Sigma70_r4_2"/>
    <property type="match status" value="1"/>
</dbReference>
<dbReference type="Gene3D" id="1.10.10.10">
    <property type="entry name" value="Winged helix-like DNA-binding domain superfamily/Winged helix DNA-binding domain"/>
    <property type="match status" value="1"/>
</dbReference>
<feature type="domain" description="RNA polymerase sigma factor 70 region 4 type 2" evidence="6">
    <location>
        <begin position="129"/>
        <end position="179"/>
    </location>
</feature>
<evidence type="ECO:0000256" key="2">
    <source>
        <dbReference type="ARBA" id="ARBA00023015"/>
    </source>
</evidence>
<dbReference type="EMBL" id="JAOVZO020000001">
    <property type="protein sequence ID" value="MDC8011233.1"/>
    <property type="molecule type" value="Genomic_DNA"/>
</dbReference>
<dbReference type="InterPro" id="IPR013249">
    <property type="entry name" value="RNA_pol_sigma70_r4_t2"/>
</dbReference>
<evidence type="ECO:0000256" key="4">
    <source>
        <dbReference type="ARBA" id="ARBA00023163"/>
    </source>
</evidence>
<dbReference type="Gene3D" id="1.10.1740.10">
    <property type="match status" value="1"/>
</dbReference>
<reference evidence="7" key="1">
    <citation type="submission" date="2023-02" db="EMBL/GenBank/DDBJ databases">
        <title>Tahibacter soli sp. nov. isolated from soil.</title>
        <authorList>
            <person name="Baek J.H."/>
            <person name="Lee J.K."/>
            <person name="Choi D.G."/>
            <person name="Jeon C.O."/>
        </authorList>
    </citation>
    <scope>NUCLEOTIDE SEQUENCE</scope>
    <source>
        <strain evidence="7">BL</strain>
    </source>
</reference>
<evidence type="ECO:0000256" key="3">
    <source>
        <dbReference type="ARBA" id="ARBA00023082"/>
    </source>
</evidence>
<keyword evidence="2" id="KW-0805">Transcription regulation</keyword>
<evidence type="ECO:0000313" key="7">
    <source>
        <dbReference type="EMBL" id="MDC8011233.1"/>
    </source>
</evidence>
<dbReference type="InterPro" id="IPR039425">
    <property type="entry name" value="RNA_pol_sigma-70-like"/>
</dbReference>
<dbReference type="PANTHER" id="PTHR43133:SF46">
    <property type="entry name" value="RNA POLYMERASE SIGMA-70 FACTOR ECF SUBFAMILY"/>
    <property type="match status" value="1"/>
</dbReference>
<dbReference type="RefSeq" id="WP_263543746.1">
    <property type="nucleotide sequence ID" value="NZ_JAOVZO020000001.1"/>
</dbReference>
<dbReference type="GO" id="GO:0016987">
    <property type="term" value="F:sigma factor activity"/>
    <property type="evidence" value="ECO:0007669"/>
    <property type="project" value="UniProtKB-KW"/>
</dbReference>
<evidence type="ECO:0000313" key="8">
    <source>
        <dbReference type="Proteomes" id="UP001139971"/>
    </source>
</evidence>
<accession>A0A9X4BGL9</accession>
<evidence type="ECO:0000259" key="5">
    <source>
        <dbReference type="Pfam" id="PF04542"/>
    </source>
</evidence>
<dbReference type="Proteomes" id="UP001139971">
    <property type="component" value="Unassembled WGS sequence"/>
</dbReference>
<dbReference type="Pfam" id="PF04542">
    <property type="entry name" value="Sigma70_r2"/>
    <property type="match status" value="1"/>
</dbReference>
<organism evidence="7 8">
    <name type="scientific">Tahibacter soli</name>
    <dbReference type="NCBI Taxonomy" id="2983605"/>
    <lineage>
        <taxon>Bacteria</taxon>
        <taxon>Pseudomonadati</taxon>
        <taxon>Pseudomonadota</taxon>
        <taxon>Gammaproteobacteria</taxon>
        <taxon>Lysobacterales</taxon>
        <taxon>Rhodanobacteraceae</taxon>
        <taxon>Tahibacter</taxon>
    </lineage>
</organism>
<dbReference type="InterPro" id="IPR036388">
    <property type="entry name" value="WH-like_DNA-bd_sf"/>
</dbReference>
<dbReference type="NCBIfam" id="TIGR02937">
    <property type="entry name" value="sigma70-ECF"/>
    <property type="match status" value="1"/>
</dbReference>
<comment type="similarity">
    <text evidence="1">Belongs to the sigma-70 factor family. ECF subfamily.</text>
</comment>
<dbReference type="InterPro" id="IPR014284">
    <property type="entry name" value="RNA_pol_sigma-70_dom"/>
</dbReference>
<protein>
    <submittedName>
        <fullName evidence="7">Sigma-70 family RNA polymerase sigma factor</fullName>
    </submittedName>
</protein>
<name>A0A9X4BGL9_9GAMM</name>
<proteinExistence type="inferred from homology"/>
<dbReference type="AlphaFoldDB" id="A0A9X4BGL9"/>
<dbReference type="PANTHER" id="PTHR43133">
    <property type="entry name" value="RNA POLYMERASE ECF-TYPE SIGMA FACTO"/>
    <property type="match status" value="1"/>
</dbReference>
<dbReference type="InterPro" id="IPR007627">
    <property type="entry name" value="RNA_pol_sigma70_r2"/>
</dbReference>
<dbReference type="GO" id="GO:0003677">
    <property type="term" value="F:DNA binding"/>
    <property type="evidence" value="ECO:0007669"/>
    <property type="project" value="InterPro"/>
</dbReference>
<keyword evidence="3" id="KW-0731">Sigma factor</keyword>
<keyword evidence="4" id="KW-0804">Transcription</keyword>
<sequence>MRRIYPTVERQSTFAIDVPTSLIDRAQRGDLRAFEQIYRLFERPVYTLALRLLGDADVAREILHDAMLKLFQRIAQFRGDSPFWGWLRQIALNEALMRLRKDRKLEFDAVYDDIEAEVAAPWVHADGLALEQALGKLSPVTRSVLWLYHVEGYSHAEIADSLGKTISFSKSQVARGTARMRGFLLGVTESASCLFAPQTT</sequence>
<comment type="caution">
    <text evidence="7">The sequence shown here is derived from an EMBL/GenBank/DDBJ whole genome shotgun (WGS) entry which is preliminary data.</text>
</comment>
<dbReference type="SUPFAM" id="SSF88946">
    <property type="entry name" value="Sigma2 domain of RNA polymerase sigma factors"/>
    <property type="match status" value="1"/>
</dbReference>
<dbReference type="InterPro" id="IPR013325">
    <property type="entry name" value="RNA_pol_sigma_r2"/>
</dbReference>
<gene>
    <name evidence="7" type="ORF">OD750_001590</name>
</gene>
<evidence type="ECO:0000256" key="1">
    <source>
        <dbReference type="ARBA" id="ARBA00010641"/>
    </source>
</evidence>
<evidence type="ECO:0000259" key="6">
    <source>
        <dbReference type="Pfam" id="PF08281"/>
    </source>
</evidence>
<dbReference type="SUPFAM" id="SSF88659">
    <property type="entry name" value="Sigma3 and sigma4 domains of RNA polymerase sigma factors"/>
    <property type="match status" value="1"/>
</dbReference>
<dbReference type="InterPro" id="IPR013324">
    <property type="entry name" value="RNA_pol_sigma_r3/r4-like"/>
</dbReference>